<dbReference type="RefSeq" id="WP_305975780.1">
    <property type="nucleotide sequence ID" value="NZ_JAPJDZ010000024.1"/>
</dbReference>
<dbReference type="SUPFAM" id="SSF56219">
    <property type="entry name" value="DNase I-like"/>
    <property type="match status" value="1"/>
</dbReference>
<dbReference type="EMBL" id="JAPJDZ010000024">
    <property type="protein sequence ID" value="MDP5136439.1"/>
    <property type="molecule type" value="Genomic_DNA"/>
</dbReference>
<dbReference type="Proteomes" id="UP001231109">
    <property type="component" value="Unassembled WGS sequence"/>
</dbReference>
<dbReference type="InterPro" id="IPR036691">
    <property type="entry name" value="Endo/exonu/phosph_ase_sf"/>
</dbReference>
<evidence type="ECO:0008006" key="3">
    <source>
        <dbReference type="Google" id="ProtNLM"/>
    </source>
</evidence>
<gene>
    <name evidence="1" type="ORF">ORJ04_10830</name>
</gene>
<name>A0ABT9HZ94_9GAMM</name>
<keyword evidence="2" id="KW-1185">Reference proteome</keyword>
<dbReference type="Gene3D" id="3.60.10.10">
    <property type="entry name" value="Endonuclease/exonuclease/phosphatase"/>
    <property type="match status" value="1"/>
</dbReference>
<evidence type="ECO:0000313" key="2">
    <source>
        <dbReference type="Proteomes" id="UP001231109"/>
    </source>
</evidence>
<proteinExistence type="predicted"/>
<organism evidence="1 2">
    <name type="scientific">Rheinheimera baltica</name>
    <dbReference type="NCBI Taxonomy" id="67576"/>
    <lineage>
        <taxon>Bacteria</taxon>
        <taxon>Pseudomonadati</taxon>
        <taxon>Pseudomonadota</taxon>
        <taxon>Gammaproteobacteria</taxon>
        <taxon>Chromatiales</taxon>
        <taxon>Chromatiaceae</taxon>
        <taxon>Rheinheimera</taxon>
    </lineage>
</organism>
<evidence type="ECO:0000313" key="1">
    <source>
        <dbReference type="EMBL" id="MDP5136439.1"/>
    </source>
</evidence>
<reference evidence="1 2" key="1">
    <citation type="submission" date="2022-11" db="EMBL/GenBank/DDBJ databases">
        <title>Viruses from the air-sea interface of a natural surface slick.</title>
        <authorList>
            <person name="Rahlff J."/>
            <person name="Holmfeldt K."/>
        </authorList>
    </citation>
    <scope>NUCLEOTIDE SEQUENCE [LARGE SCALE GENOMIC DNA]</scope>
    <source>
        <strain evidence="1 2">SMS4</strain>
    </source>
</reference>
<comment type="caution">
    <text evidence="1">The sequence shown here is derived from an EMBL/GenBank/DDBJ whole genome shotgun (WGS) entry which is preliminary data.</text>
</comment>
<sequence>MIIASWNLEKNGQSSSLEKQSKVSDFIHQLCASDGLGADVLFLCEVHSARSLDYISFLQQVYPDYTIHTVHGGYSNDYVIMFRTNQTIQWIQDIPLRYLNRSLSIFSLQGTYVGFAHFKSGQTNLTKSQIEWAALILEHNSTSNWLITGDMSWDYSKYNQLAMPAGAYAYSYWQDCTQRKGGILDWCIAGKNT</sequence>
<accession>A0ABT9HZ94</accession>
<protein>
    <recommendedName>
        <fullName evidence="3">Endonuclease/exonuclease/phosphatase domain-containing protein</fullName>
    </recommendedName>
</protein>